<feature type="domain" description="AB hydrolase-1" evidence="1">
    <location>
        <begin position="17"/>
        <end position="248"/>
    </location>
</feature>
<protein>
    <recommendedName>
        <fullName evidence="1">AB hydrolase-1 domain-containing protein</fullName>
    </recommendedName>
</protein>
<dbReference type="PANTHER" id="PTHR43194">
    <property type="entry name" value="HYDROLASE ALPHA/BETA FOLD FAMILY"/>
    <property type="match status" value="1"/>
</dbReference>
<dbReference type="InterPro" id="IPR050228">
    <property type="entry name" value="Carboxylesterase_BioH"/>
</dbReference>
<dbReference type="Gene3D" id="3.40.50.1820">
    <property type="entry name" value="alpha/beta hydrolase"/>
    <property type="match status" value="1"/>
</dbReference>
<dbReference type="RefSeq" id="WP_077351462.1">
    <property type="nucleotide sequence ID" value="NZ_CP019607.1"/>
</dbReference>
<evidence type="ECO:0000313" key="3">
    <source>
        <dbReference type="Proteomes" id="UP000188235"/>
    </source>
</evidence>
<sequence length="258" mass="28201">MTELTLHRYGKPGGPTLVLVHGLTEDATTWPDAVEHWGDRFDLLTVDLRGHGTSPRFTASQMGSTSRVMQDDLEALLASLPSPPVIVGHSLGGYLAARIALETPHLIRGAVLEDPAKPPQDGEETTFDQSLFRSEQLAFVDLVTAHREDEIQRMELETPWSRAEIEAWADSKARVDRSYLAEGLALAEGPWEVGLFSELSVATLVVVPAGGEMAPDVRKAANPLVERVDVEGAGHCVRRDRPEEFFAAVDAFLTRVLS</sequence>
<dbReference type="Proteomes" id="UP000188235">
    <property type="component" value="Chromosome"/>
</dbReference>
<gene>
    <name evidence="2" type="ORF">BW733_14260</name>
</gene>
<dbReference type="OrthoDB" id="8444301at2"/>
<keyword evidence="3" id="KW-1185">Reference proteome</keyword>
<dbReference type="InterPro" id="IPR029058">
    <property type="entry name" value="AB_hydrolase_fold"/>
</dbReference>
<dbReference type="EMBL" id="CP019607">
    <property type="protein sequence ID" value="AQP51814.1"/>
    <property type="molecule type" value="Genomic_DNA"/>
</dbReference>
<dbReference type="Pfam" id="PF12697">
    <property type="entry name" value="Abhydrolase_6"/>
    <property type="match status" value="1"/>
</dbReference>
<dbReference type="InterPro" id="IPR000073">
    <property type="entry name" value="AB_hydrolase_1"/>
</dbReference>
<accession>A0A1Q2D0M7</accession>
<dbReference type="AlphaFoldDB" id="A0A1Q2D0M7"/>
<dbReference type="PANTHER" id="PTHR43194:SF2">
    <property type="entry name" value="PEROXISOMAL MEMBRANE PROTEIN LPX1"/>
    <property type="match status" value="1"/>
</dbReference>
<evidence type="ECO:0000313" key="2">
    <source>
        <dbReference type="EMBL" id="AQP51814.1"/>
    </source>
</evidence>
<organism evidence="2 3">
    <name type="scientific">Tessaracoccus flavescens</name>
    <dbReference type="NCBI Taxonomy" id="399497"/>
    <lineage>
        <taxon>Bacteria</taxon>
        <taxon>Bacillati</taxon>
        <taxon>Actinomycetota</taxon>
        <taxon>Actinomycetes</taxon>
        <taxon>Propionibacteriales</taxon>
        <taxon>Propionibacteriaceae</taxon>
        <taxon>Tessaracoccus</taxon>
    </lineage>
</organism>
<evidence type="ECO:0000259" key="1">
    <source>
        <dbReference type="Pfam" id="PF12697"/>
    </source>
</evidence>
<dbReference type="STRING" id="399497.BW733_14260"/>
<name>A0A1Q2D0M7_9ACTN</name>
<dbReference type="SUPFAM" id="SSF53474">
    <property type="entry name" value="alpha/beta-Hydrolases"/>
    <property type="match status" value="1"/>
</dbReference>
<dbReference type="GO" id="GO:0003824">
    <property type="term" value="F:catalytic activity"/>
    <property type="evidence" value="ECO:0007669"/>
    <property type="project" value="UniProtKB-ARBA"/>
</dbReference>
<reference evidence="2 3" key="1">
    <citation type="journal article" date="2008" name="Int. J. Syst. Evol. Microbiol.">
        <title>Tessaracoccus flavescens sp. nov., isolated from marine sediment.</title>
        <authorList>
            <person name="Lee D.W."/>
            <person name="Lee S.D."/>
        </authorList>
    </citation>
    <scope>NUCLEOTIDE SEQUENCE [LARGE SCALE GENOMIC DNA]</scope>
    <source>
        <strain evidence="2 3">SST-39T</strain>
    </source>
</reference>
<dbReference type="KEGG" id="tfa:BW733_14260"/>
<proteinExistence type="predicted"/>